<dbReference type="SUPFAM" id="SSF53182">
    <property type="entry name" value="Pyrrolidone carboxyl peptidase (pyroglutamate aminopeptidase)"/>
    <property type="match status" value="1"/>
</dbReference>
<comment type="similarity">
    <text evidence="2">Belongs to the Nudix hydrolase family.</text>
</comment>
<dbReference type="GO" id="GO:0006508">
    <property type="term" value="P:proteolysis"/>
    <property type="evidence" value="ECO:0007669"/>
    <property type="project" value="UniProtKB-KW"/>
</dbReference>
<dbReference type="GO" id="GO:0044716">
    <property type="term" value="F:8-oxo-GDP phosphatase activity"/>
    <property type="evidence" value="ECO:0007669"/>
    <property type="project" value="TreeGrafter"/>
</dbReference>
<keyword evidence="7" id="KW-0235">DNA replication</keyword>
<accession>A0A075IDQ5</accession>
<feature type="domain" description="Nudix hydrolase" evidence="16">
    <location>
        <begin position="196"/>
        <end position="324"/>
    </location>
</feature>
<evidence type="ECO:0000256" key="10">
    <source>
        <dbReference type="ARBA" id="ARBA00022801"/>
    </source>
</evidence>
<keyword evidence="8" id="KW-0479">Metal-binding</keyword>
<dbReference type="InterPro" id="IPR020476">
    <property type="entry name" value="Nudix_hydrolase"/>
</dbReference>
<evidence type="ECO:0000256" key="2">
    <source>
        <dbReference type="ARBA" id="ARBA00005582"/>
    </source>
</evidence>
<keyword evidence="5" id="KW-0963">Cytoplasm</keyword>
<evidence type="ECO:0000256" key="3">
    <source>
        <dbReference type="ARBA" id="ARBA00006641"/>
    </source>
</evidence>
<dbReference type="GO" id="GO:0044715">
    <property type="term" value="F:8-oxo-dGDP phosphatase activity"/>
    <property type="evidence" value="ECO:0007669"/>
    <property type="project" value="TreeGrafter"/>
</dbReference>
<dbReference type="GO" id="GO:0046872">
    <property type="term" value="F:metal ion binding"/>
    <property type="evidence" value="ECO:0007669"/>
    <property type="project" value="UniProtKB-KW"/>
</dbReference>
<dbReference type="InterPro" id="IPR000816">
    <property type="entry name" value="Peptidase_C15"/>
</dbReference>
<dbReference type="Gene3D" id="3.90.79.10">
    <property type="entry name" value="Nucleoside Triphosphate Pyrophosphohydrolase"/>
    <property type="match status" value="1"/>
</dbReference>
<evidence type="ECO:0000313" key="17">
    <source>
        <dbReference type="EMBL" id="AIF24258.1"/>
    </source>
</evidence>
<dbReference type="PROSITE" id="PS00893">
    <property type="entry name" value="NUDIX_BOX"/>
    <property type="match status" value="1"/>
</dbReference>
<dbReference type="Gene3D" id="3.40.630.20">
    <property type="entry name" value="Peptidase C15, pyroglutamyl peptidase I-like"/>
    <property type="match status" value="1"/>
</dbReference>
<gene>
    <name evidence="17" type="primary">MTH1</name>
    <name evidence="17" type="synonym">MUTT</name>
    <name evidence="17" type="synonym">NUDT1</name>
</gene>
<evidence type="ECO:0000256" key="6">
    <source>
        <dbReference type="ARBA" id="ARBA00022670"/>
    </source>
</evidence>
<evidence type="ECO:0000256" key="1">
    <source>
        <dbReference type="ARBA" id="ARBA00001946"/>
    </source>
</evidence>
<evidence type="ECO:0000256" key="14">
    <source>
        <dbReference type="ARBA" id="ARBA00035861"/>
    </source>
</evidence>
<dbReference type="GO" id="GO:0006260">
    <property type="term" value="P:DNA replication"/>
    <property type="evidence" value="ECO:0007669"/>
    <property type="project" value="UniProtKB-KW"/>
</dbReference>
<keyword evidence="4" id="KW-0515">Mutator protein</keyword>
<keyword evidence="6" id="KW-0645">Protease</keyword>
<comment type="catalytic activity">
    <reaction evidence="14">
        <text>8-oxo-dGTP + H2O = 8-oxo-dGMP + diphosphate + H(+)</text>
        <dbReference type="Rhea" id="RHEA:31575"/>
        <dbReference type="ChEBI" id="CHEBI:15377"/>
        <dbReference type="ChEBI" id="CHEBI:15378"/>
        <dbReference type="ChEBI" id="CHEBI:33019"/>
        <dbReference type="ChEBI" id="CHEBI:63224"/>
        <dbReference type="ChEBI" id="CHEBI:77896"/>
        <dbReference type="EC" id="3.6.1.55"/>
    </reaction>
</comment>
<dbReference type="CDD" id="cd03425">
    <property type="entry name" value="NUDIX_MutT_NudA_like"/>
    <property type="match status" value="1"/>
</dbReference>
<dbReference type="PANTHER" id="PTHR47707">
    <property type="entry name" value="8-OXO-DGTP DIPHOSPHATASE"/>
    <property type="match status" value="1"/>
</dbReference>
<dbReference type="EMBL" id="KF901255">
    <property type="protein sequence ID" value="AIF24258.1"/>
    <property type="molecule type" value="Genomic_DNA"/>
</dbReference>
<dbReference type="Pfam" id="PF14815">
    <property type="entry name" value="NUDIX_4"/>
    <property type="match status" value="1"/>
</dbReference>
<dbReference type="PRINTS" id="PR00502">
    <property type="entry name" value="NUDIXFAMILY"/>
</dbReference>
<keyword evidence="9" id="KW-0227">DNA damage</keyword>
<evidence type="ECO:0000256" key="12">
    <source>
        <dbReference type="ARBA" id="ARBA00022842"/>
    </source>
</evidence>
<dbReference type="SUPFAM" id="SSF55811">
    <property type="entry name" value="Nudix"/>
    <property type="match status" value="1"/>
</dbReference>
<dbReference type="GO" id="GO:0008413">
    <property type="term" value="F:8-oxo-7,8-dihydroguanosine triphosphate pyrophosphatase activity"/>
    <property type="evidence" value="ECO:0007669"/>
    <property type="project" value="TreeGrafter"/>
</dbReference>
<evidence type="ECO:0000256" key="11">
    <source>
        <dbReference type="ARBA" id="ARBA00022807"/>
    </source>
</evidence>
<evidence type="ECO:0000256" key="5">
    <source>
        <dbReference type="ARBA" id="ARBA00022490"/>
    </source>
</evidence>
<keyword evidence="10" id="KW-0378">Hydrolase</keyword>
<dbReference type="PRINTS" id="PR00706">
    <property type="entry name" value="PYROGLUPTASE"/>
</dbReference>
<dbReference type="GO" id="GO:0006281">
    <property type="term" value="P:DNA repair"/>
    <property type="evidence" value="ECO:0007669"/>
    <property type="project" value="UniProtKB-KW"/>
</dbReference>
<dbReference type="InterPro" id="IPR047127">
    <property type="entry name" value="MutT-like"/>
</dbReference>
<dbReference type="PROSITE" id="PS51462">
    <property type="entry name" value="NUDIX"/>
    <property type="match status" value="1"/>
</dbReference>
<dbReference type="InterPro" id="IPR036440">
    <property type="entry name" value="Peptidase_C15-like_sf"/>
</dbReference>
<proteinExistence type="inferred from homology"/>
<evidence type="ECO:0000256" key="9">
    <source>
        <dbReference type="ARBA" id="ARBA00022763"/>
    </source>
</evidence>
<reference evidence="17" key="1">
    <citation type="journal article" date="2014" name="Genome Biol. Evol.">
        <title>Pangenome evidence for extensive interdomain horizontal transfer affecting lineage core and shell genes in uncultured planktonic thaumarchaeota and euryarchaeota.</title>
        <authorList>
            <person name="Deschamps P."/>
            <person name="Zivanovic Y."/>
            <person name="Moreira D."/>
            <person name="Rodriguez-Valera F."/>
            <person name="Lopez-Garcia P."/>
        </authorList>
    </citation>
    <scope>NUCLEOTIDE SEQUENCE</scope>
</reference>
<dbReference type="InterPro" id="IPR000086">
    <property type="entry name" value="NUDIX_hydrolase_dom"/>
</dbReference>
<dbReference type="InterPro" id="IPR029119">
    <property type="entry name" value="MutY_C"/>
</dbReference>
<name>A0A075IDQ5_9EURY</name>
<dbReference type="AlphaFoldDB" id="A0A075IDQ5"/>
<dbReference type="EC" id="3.6.1.55" evidence="15"/>
<evidence type="ECO:0000256" key="15">
    <source>
        <dbReference type="ARBA" id="ARBA00038905"/>
    </source>
</evidence>
<evidence type="ECO:0000256" key="8">
    <source>
        <dbReference type="ARBA" id="ARBA00022723"/>
    </source>
</evidence>
<dbReference type="Pfam" id="PF01470">
    <property type="entry name" value="Peptidase_C15"/>
    <property type="match status" value="1"/>
</dbReference>
<dbReference type="InterPro" id="IPR015797">
    <property type="entry name" value="NUDIX_hydrolase-like_dom_sf"/>
</dbReference>
<dbReference type="InterPro" id="IPR016125">
    <property type="entry name" value="Peptidase_C15-like"/>
</dbReference>
<dbReference type="GO" id="GO:0035539">
    <property type="term" value="F:8-oxo-7,8-dihydrodeoxyguanosine triphosphate pyrophosphatase activity"/>
    <property type="evidence" value="ECO:0007669"/>
    <property type="project" value="UniProtKB-EC"/>
</dbReference>
<keyword evidence="13" id="KW-0234">DNA repair</keyword>
<evidence type="ECO:0000256" key="4">
    <source>
        <dbReference type="ARBA" id="ARBA00022457"/>
    </source>
</evidence>
<dbReference type="GO" id="GO:0016920">
    <property type="term" value="F:pyroglutamyl-peptidase activity"/>
    <property type="evidence" value="ECO:0007669"/>
    <property type="project" value="InterPro"/>
</dbReference>
<evidence type="ECO:0000256" key="13">
    <source>
        <dbReference type="ARBA" id="ARBA00023204"/>
    </source>
</evidence>
<sequence>MSEPRVLVTAFPPFSEFDSNVSQSVLNRLEVEGVQGLDVVTWLLSVDEEGSRAVANQIRKDMQVDGILHLGLAARRNSISLERMARNEFSMNEPDNSGRLLDSGEIVRGAPETILTTAPVHVMDEEFEHDEHICWSEDAGGYVCNETIYRTLYAMQDREESPLPALFVHLPPEDEISLDVQVEAVRRIATCLVCRPTYEVVGGLLFDAEGRILACKRPQGDAWAGWWEFPGGKIEADEGPETALIRELIEEIGVSTQPKFMVEQISHEYDDRSVKLQIWDCGVIDPDSIRLTEHDEARWLSADELLDVKWLPADLPIIERWKREGIPRT</sequence>
<dbReference type="InterPro" id="IPR020084">
    <property type="entry name" value="NUDIX_hydrolase_CS"/>
</dbReference>
<comment type="similarity">
    <text evidence="3">Belongs to the peptidase C15 family.</text>
</comment>
<evidence type="ECO:0000259" key="16">
    <source>
        <dbReference type="PROSITE" id="PS51462"/>
    </source>
</evidence>
<dbReference type="PANTHER" id="PTHR47707:SF1">
    <property type="entry name" value="NUDIX HYDROLASE FAMILY PROTEIN"/>
    <property type="match status" value="1"/>
</dbReference>
<dbReference type="GO" id="GO:0005829">
    <property type="term" value="C:cytosol"/>
    <property type="evidence" value="ECO:0007669"/>
    <property type="project" value="InterPro"/>
</dbReference>
<comment type="cofactor">
    <cofactor evidence="1">
        <name>Mg(2+)</name>
        <dbReference type="ChEBI" id="CHEBI:18420"/>
    </cofactor>
</comment>
<keyword evidence="11" id="KW-0788">Thiol protease</keyword>
<evidence type="ECO:0000256" key="7">
    <source>
        <dbReference type="ARBA" id="ARBA00022705"/>
    </source>
</evidence>
<organism evidence="17">
    <name type="scientific">uncultured marine group II/III euryarchaeote SAT1000_26_H09</name>
    <dbReference type="NCBI Taxonomy" id="1456570"/>
    <lineage>
        <taxon>Archaea</taxon>
        <taxon>Methanobacteriati</taxon>
        <taxon>Methanobacteriota</taxon>
        <taxon>environmental samples</taxon>
    </lineage>
</organism>
<keyword evidence="12" id="KW-0460">Magnesium</keyword>
<protein>
    <recommendedName>
        <fullName evidence="15">8-oxo-dGTP diphosphatase</fullName>
        <ecNumber evidence="15">3.6.1.55</ecNumber>
    </recommendedName>
</protein>